<organism evidence="2 3">
    <name type="scientific">Sinanaerobacter chloroacetimidivorans</name>
    <dbReference type="NCBI Taxonomy" id="2818044"/>
    <lineage>
        <taxon>Bacteria</taxon>
        <taxon>Bacillati</taxon>
        <taxon>Bacillota</taxon>
        <taxon>Clostridia</taxon>
        <taxon>Peptostreptococcales</taxon>
        <taxon>Anaerovoracaceae</taxon>
        <taxon>Sinanaerobacter</taxon>
    </lineage>
</organism>
<dbReference type="SMART" id="SM00506">
    <property type="entry name" value="A1pp"/>
    <property type="match status" value="1"/>
</dbReference>
<sequence>MGLAIVKGDITLLKVDAIVNAANETLLGGGGVDGAIHRAAGKELLEECRTLHGCKTGEAKITKGYRLPAGYVIHTVGPVWHGGNQGEPERLATCYRSSLRLALEHNIKSIAFPAISTGVYGYPKKEAAIIAVNTVKEFLKDHDMEVTFVAFSDPDQKLYTEILK</sequence>
<evidence type="ECO:0000259" key="1">
    <source>
        <dbReference type="PROSITE" id="PS51154"/>
    </source>
</evidence>
<comment type="caution">
    <text evidence="2">The sequence shown here is derived from an EMBL/GenBank/DDBJ whole genome shotgun (WGS) entry which is preliminary data.</text>
</comment>
<protein>
    <submittedName>
        <fullName evidence="2">O-acetyl-ADP-ribose deacetylase</fullName>
    </submittedName>
</protein>
<accession>A0A8J8B3Q0</accession>
<dbReference type="NCBIfam" id="NF001664">
    <property type="entry name" value="PRK00431.1-6"/>
    <property type="match status" value="1"/>
</dbReference>
<dbReference type="EMBL" id="JAGSND010000019">
    <property type="protein sequence ID" value="MBR0599992.1"/>
    <property type="molecule type" value="Genomic_DNA"/>
</dbReference>
<evidence type="ECO:0000313" key="2">
    <source>
        <dbReference type="EMBL" id="MBR0599992.1"/>
    </source>
</evidence>
<dbReference type="Gene3D" id="3.40.220.10">
    <property type="entry name" value="Leucine Aminopeptidase, subunit E, domain 1"/>
    <property type="match status" value="1"/>
</dbReference>
<keyword evidence="3" id="KW-1185">Reference proteome</keyword>
<dbReference type="CDD" id="cd02908">
    <property type="entry name" value="Macro_OAADPr_deacetylase"/>
    <property type="match status" value="1"/>
</dbReference>
<reference evidence="2" key="1">
    <citation type="submission" date="2021-04" db="EMBL/GenBank/DDBJ databases">
        <title>Sinoanaerobacter chloroacetimidivorans sp. nov., an obligate anaerobic bacterium isolated from anaerobic sludge.</title>
        <authorList>
            <person name="Bao Y."/>
        </authorList>
    </citation>
    <scope>NUCLEOTIDE SEQUENCE</scope>
    <source>
        <strain evidence="2">BAD-6</strain>
    </source>
</reference>
<dbReference type="PANTHER" id="PTHR11106:SF27">
    <property type="entry name" value="MACRO DOMAIN-CONTAINING PROTEIN"/>
    <property type="match status" value="1"/>
</dbReference>
<dbReference type="InterPro" id="IPR043472">
    <property type="entry name" value="Macro_dom-like"/>
</dbReference>
<dbReference type="GO" id="GO:0019213">
    <property type="term" value="F:deacetylase activity"/>
    <property type="evidence" value="ECO:0007669"/>
    <property type="project" value="TreeGrafter"/>
</dbReference>
<dbReference type="Proteomes" id="UP000675664">
    <property type="component" value="Unassembled WGS sequence"/>
</dbReference>
<feature type="domain" description="Macro" evidence="1">
    <location>
        <begin position="1"/>
        <end position="164"/>
    </location>
</feature>
<dbReference type="SUPFAM" id="SSF52949">
    <property type="entry name" value="Macro domain-like"/>
    <property type="match status" value="1"/>
</dbReference>
<dbReference type="AlphaFoldDB" id="A0A8J8B3Q0"/>
<dbReference type="PROSITE" id="PS51154">
    <property type="entry name" value="MACRO"/>
    <property type="match status" value="1"/>
</dbReference>
<dbReference type="RefSeq" id="WP_227020124.1">
    <property type="nucleotide sequence ID" value="NZ_JAGSND010000019.1"/>
</dbReference>
<reference evidence="2" key="2">
    <citation type="submission" date="2021-04" db="EMBL/GenBank/DDBJ databases">
        <authorList>
            <person name="Liu J."/>
        </authorList>
    </citation>
    <scope>NUCLEOTIDE SEQUENCE</scope>
    <source>
        <strain evidence="2">BAD-6</strain>
    </source>
</reference>
<evidence type="ECO:0000313" key="3">
    <source>
        <dbReference type="Proteomes" id="UP000675664"/>
    </source>
</evidence>
<gene>
    <name evidence="2" type="ORF">KCX82_19085</name>
</gene>
<proteinExistence type="predicted"/>
<dbReference type="PANTHER" id="PTHR11106">
    <property type="entry name" value="GANGLIOSIDE INDUCED DIFFERENTIATION ASSOCIATED PROTEIN 2-RELATED"/>
    <property type="match status" value="1"/>
</dbReference>
<dbReference type="Pfam" id="PF01661">
    <property type="entry name" value="Macro"/>
    <property type="match status" value="1"/>
</dbReference>
<dbReference type="InterPro" id="IPR002589">
    <property type="entry name" value="Macro_dom"/>
</dbReference>
<name>A0A8J8B3Q0_9FIRM</name>